<keyword evidence="4" id="KW-0732">Signal</keyword>
<protein>
    <submittedName>
        <fullName evidence="5">Extracellular solute-binding protein</fullName>
    </submittedName>
</protein>
<dbReference type="RefSeq" id="WP_305992975.1">
    <property type="nucleotide sequence ID" value="NZ_JAVAMP010000009.1"/>
</dbReference>
<dbReference type="PANTHER" id="PTHR43649">
    <property type="entry name" value="ARABINOSE-BINDING PROTEIN-RELATED"/>
    <property type="match status" value="1"/>
</dbReference>
<evidence type="ECO:0000256" key="4">
    <source>
        <dbReference type="SAM" id="SignalP"/>
    </source>
</evidence>
<dbReference type="InterPro" id="IPR006059">
    <property type="entry name" value="SBP"/>
</dbReference>
<evidence type="ECO:0000256" key="2">
    <source>
        <dbReference type="ARBA" id="ARBA00022448"/>
    </source>
</evidence>
<proteinExistence type="inferred from homology"/>
<name>A0ABT9J227_9BACL</name>
<dbReference type="EMBL" id="JAVAMP010000009">
    <property type="protein sequence ID" value="MDP5275662.1"/>
    <property type="molecule type" value="Genomic_DNA"/>
</dbReference>
<feature type="region of interest" description="Disordered" evidence="3">
    <location>
        <begin position="22"/>
        <end position="42"/>
    </location>
</feature>
<feature type="chain" id="PRO_5046194840" evidence="4">
    <location>
        <begin position="21"/>
        <end position="461"/>
    </location>
</feature>
<dbReference type="Proteomes" id="UP001231941">
    <property type="component" value="Unassembled WGS sequence"/>
</dbReference>
<dbReference type="PANTHER" id="PTHR43649:SF29">
    <property type="entry name" value="OSMOPROTECTIVE COMPOUNDS-BINDING PROTEIN GGTB"/>
    <property type="match status" value="1"/>
</dbReference>
<gene>
    <name evidence="5" type="ORF">Q5Y73_16250</name>
</gene>
<evidence type="ECO:0000256" key="1">
    <source>
        <dbReference type="ARBA" id="ARBA00008520"/>
    </source>
</evidence>
<keyword evidence="6" id="KW-1185">Reference proteome</keyword>
<feature type="signal peptide" evidence="4">
    <location>
        <begin position="1"/>
        <end position="20"/>
    </location>
</feature>
<dbReference type="InterPro" id="IPR050490">
    <property type="entry name" value="Bact_solute-bd_prot1"/>
</dbReference>
<dbReference type="PROSITE" id="PS51257">
    <property type="entry name" value="PROKAR_LIPOPROTEIN"/>
    <property type="match status" value="1"/>
</dbReference>
<reference evidence="5 6" key="1">
    <citation type="submission" date="2023-08" db="EMBL/GenBank/DDBJ databases">
        <authorList>
            <person name="Park J.-S."/>
        </authorList>
    </citation>
    <scope>NUCLEOTIDE SEQUENCE [LARGE SCALE GENOMIC DNA]</scope>
    <source>
        <strain evidence="5 6">2205SS18-9</strain>
    </source>
</reference>
<sequence length="461" mass="50231">MKKLLLIVLMLTFVSSIVLSGCGTDSETSTEDTPTDTAEDKTKDEPVILDEADKQEPVTLTLRHTQIGEGKQSRLVLLEDAVADAESKLEHVTFELEAVDHEVNRFDKLPAEMAAGNQPDIFDLFGGTDTIRYAKADRLLPLNSILDELGLTDQFIELGEFTVDGEIYGLPIGGFTEGYFYSKPIFEELSVEPPTTWAELENIATKSKEAGYVPFAMAAQGAWVPMMTMNTLVGHSAGPDSIQGLIDGTHKWTDPEIVNAFEVLQDFVAKDYFKQGSLGLDYGEQRNQLITGEAVMMFDGSWTSSVFTDPEQAGDMLGDVGYFGMPGVPNGVGDQTAVNAGFSNGYGFSSSIADDENKLTAVKQFIQSMYNEEMQKRGLIEDNVIPSMKVSNLSGVDPLMSEIIEVMNSAGGAFPAIDGVVQAEVNTILGEGIQRILGDDVDPLEMLEEVQQIQEKANQEQ</sequence>
<comment type="caution">
    <text evidence="5">The sequence shown here is derived from an EMBL/GenBank/DDBJ whole genome shotgun (WGS) entry which is preliminary data.</text>
</comment>
<keyword evidence="2" id="KW-0813">Transport</keyword>
<evidence type="ECO:0000313" key="6">
    <source>
        <dbReference type="Proteomes" id="UP001231941"/>
    </source>
</evidence>
<evidence type="ECO:0000313" key="5">
    <source>
        <dbReference type="EMBL" id="MDP5275662.1"/>
    </source>
</evidence>
<dbReference type="Gene3D" id="3.40.190.10">
    <property type="entry name" value="Periplasmic binding protein-like II"/>
    <property type="match status" value="2"/>
</dbReference>
<organism evidence="5 6">
    <name type="scientific">Chengkuizengella axinellae</name>
    <dbReference type="NCBI Taxonomy" id="3064388"/>
    <lineage>
        <taxon>Bacteria</taxon>
        <taxon>Bacillati</taxon>
        <taxon>Bacillota</taxon>
        <taxon>Bacilli</taxon>
        <taxon>Bacillales</taxon>
        <taxon>Paenibacillaceae</taxon>
        <taxon>Chengkuizengella</taxon>
    </lineage>
</organism>
<evidence type="ECO:0000256" key="3">
    <source>
        <dbReference type="SAM" id="MobiDB-lite"/>
    </source>
</evidence>
<comment type="similarity">
    <text evidence="1">Belongs to the bacterial solute-binding protein 1 family.</text>
</comment>
<dbReference type="SUPFAM" id="SSF53850">
    <property type="entry name" value="Periplasmic binding protein-like II"/>
    <property type="match status" value="1"/>
</dbReference>
<accession>A0ABT9J227</accession>
<dbReference type="Pfam" id="PF01547">
    <property type="entry name" value="SBP_bac_1"/>
    <property type="match status" value="1"/>
</dbReference>